<evidence type="ECO:0000313" key="2">
    <source>
        <dbReference type="Proteomes" id="UP001338309"/>
    </source>
</evidence>
<protein>
    <submittedName>
        <fullName evidence="1">Uncharacterized protein</fullName>
    </submittedName>
</protein>
<reference evidence="1 2" key="1">
    <citation type="submission" date="2023-08" db="EMBL/GenBank/DDBJ databases">
        <title>Draft genome sequence of Algoriphagus confluentis.</title>
        <authorList>
            <person name="Takatani N."/>
            <person name="Hosokawa M."/>
            <person name="Sawabe T."/>
        </authorList>
    </citation>
    <scope>NUCLEOTIDE SEQUENCE [LARGE SCALE GENOMIC DNA]</scope>
    <source>
        <strain evidence="1 2">NBRC 111222</strain>
    </source>
</reference>
<dbReference type="EMBL" id="BTPD01000002">
    <property type="protein sequence ID" value="GMQ28123.1"/>
    <property type="molecule type" value="Genomic_DNA"/>
</dbReference>
<evidence type="ECO:0000313" key="1">
    <source>
        <dbReference type="EMBL" id="GMQ28123.1"/>
    </source>
</evidence>
<proteinExistence type="predicted"/>
<dbReference type="PROSITE" id="PS51257">
    <property type="entry name" value="PROKAR_LIPOPROTEIN"/>
    <property type="match status" value="1"/>
</dbReference>
<sequence length="172" mass="20065">MKKPFYSLGLGILVLMTFSCLFLSSSFLLAQESTNSEEEQFSLLRREVARVILRHPREADSVNYFAYSFQITYGNSILIQFSEETPKSILDKYEAFNPEESLKKFMEEKGIQFDSQITVLYTILHIWDDGKEREDNLSEVFEKMYDSGWNFPPSREARVEVPIVTYLKGARQ</sequence>
<dbReference type="Proteomes" id="UP001338309">
    <property type="component" value="Unassembled WGS sequence"/>
</dbReference>
<gene>
    <name evidence="1" type="ORF">Aconfl_07660</name>
</gene>
<dbReference type="RefSeq" id="WP_338222913.1">
    <property type="nucleotide sequence ID" value="NZ_BTPD01000002.1"/>
</dbReference>
<organism evidence="1 2">
    <name type="scientific">Algoriphagus confluentis</name>
    <dbReference type="NCBI Taxonomy" id="1697556"/>
    <lineage>
        <taxon>Bacteria</taxon>
        <taxon>Pseudomonadati</taxon>
        <taxon>Bacteroidota</taxon>
        <taxon>Cytophagia</taxon>
        <taxon>Cytophagales</taxon>
        <taxon>Cyclobacteriaceae</taxon>
        <taxon>Algoriphagus</taxon>
    </lineage>
</organism>
<keyword evidence="2" id="KW-1185">Reference proteome</keyword>
<name>A0ABQ6PJJ8_9BACT</name>
<accession>A0ABQ6PJJ8</accession>
<comment type="caution">
    <text evidence="1">The sequence shown here is derived from an EMBL/GenBank/DDBJ whole genome shotgun (WGS) entry which is preliminary data.</text>
</comment>